<comment type="caution">
    <text evidence="2">The sequence shown here is derived from an EMBL/GenBank/DDBJ whole genome shotgun (WGS) entry which is preliminary data.</text>
</comment>
<accession>A0A7W4J1E7</accession>
<evidence type="ECO:0000313" key="2">
    <source>
        <dbReference type="EMBL" id="MBB2172867.1"/>
    </source>
</evidence>
<feature type="region of interest" description="Disordered" evidence="1">
    <location>
        <begin position="221"/>
        <end position="273"/>
    </location>
</feature>
<feature type="compositionally biased region" description="Basic and acidic residues" evidence="1">
    <location>
        <begin position="69"/>
        <end position="96"/>
    </location>
</feature>
<dbReference type="RefSeq" id="WP_182979393.1">
    <property type="nucleotide sequence ID" value="NZ_BAABGB010000005.1"/>
</dbReference>
<protein>
    <recommendedName>
        <fullName evidence="4">Scaffolding protein</fullName>
    </recommendedName>
</protein>
<proteinExistence type="predicted"/>
<dbReference type="EMBL" id="JABEQE010000010">
    <property type="protein sequence ID" value="MBB2172867.1"/>
    <property type="molecule type" value="Genomic_DNA"/>
</dbReference>
<gene>
    <name evidence="2" type="ORF">HLH35_12180</name>
</gene>
<dbReference type="Proteomes" id="UP000577891">
    <property type="component" value="Unassembled WGS sequence"/>
</dbReference>
<feature type="compositionally biased region" description="Acidic residues" evidence="1">
    <location>
        <begin position="1"/>
        <end position="12"/>
    </location>
</feature>
<sequence>MSETLEQIDADDTFLTTDRGQQDGQSSSQEPGENEGAATQETTKPKPTPSDETPAWLRKRIDRAVAQQRDAERAAQAIRDENEQLRRALAHARGEEDQQPAPKTPAQIEAEVRVRVENESRASSEIAAFRATGDALANAINGEAGAGQAQAATQRLVDAVGLDFQNADHRQIVNDISKLPNSAHVYVALSRNPDAASEIFGASAREQYALLRDFARELTPASPVAQPVQKPAPVSQAPRPAGKTPAGQRSSTRTEYDDDVSMDEFVAMRNKKR</sequence>
<keyword evidence="3" id="KW-1185">Reference proteome</keyword>
<evidence type="ECO:0000313" key="3">
    <source>
        <dbReference type="Proteomes" id="UP000577891"/>
    </source>
</evidence>
<name>A0A7W4J1E7_9PROT</name>
<feature type="compositionally biased region" description="Low complexity" evidence="1">
    <location>
        <begin position="221"/>
        <end position="238"/>
    </location>
</feature>
<organism evidence="2 3">
    <name type="scientific">Gluconacetobacter asukensis</name>
    <dbReference type="NCBI Taxonomy" id="1017181"/>
    <lineage>
        <taxon>Bacteria</taxon>
        <taxon>Pseudomonadati</taxon>
        <taxon>Pseudomonadota</taxon>
        <taxon>Alphaproteobacteria</taxon>
        <taxon>Acetobacterales</taxon>
        <taxon>Acetobacteraceae</taxon>
        <taxon>Gluconacetobacter</taxon>
    </lineage>
</organism>
<feature type="region of interest" description="Disordered" evidence="1">
    <location>
        <begin position="1"/>
        <end position="108"/>
    </location>
</feature>
<evidence type="ECO:0008006" key="4">
    <source>
        <dbReference type="Google" id="ProtNLM"/>
    </source>
</evidence>
<evidence type="ECO:0000256" key="1">
    <source>
        <dbReference type="SAM" id="MobiDB-lite"/>
    </source>
</evidence>
<reference evidence="2 3" key="1">
    <citation type="submission" date="2020-04" db="EMBL/GenBank/DDBJ databases">
        <title>Description of novel Gluconacetobacter.</title>
        <authorList>
            <person name="Sombolestani A."/>
        </authorList>
    </citation>
    <scope>NUCLEOTIDE SEQUENCE [LARGE SCALE GENOMIC DNA]</scope>
    <source>
        <strain evidence="2 3">LMG 27724</strain>
    </source>
</reference>
<dbReference type="AlphaFoldDB" id="A0A7W4J1E7"/>